<evidence type="ECO:0000256" key="1">
    <source>
        <dbReference type="SAM" id="MobiDB-lite"/>
    </source>
</evidence>
<feature type="compositionally biased region" description="Low complexity" evidence="1">
    <location>
        <begin position="226"/>
        <end position="238"/>
    </location>
</feature>
<dbReference type="GO" id="GO:0005657">
    <property type="term" value="C:replication fork"/>
    <property type="evidence" value="ECO:0007669"/>
    <property type="project" value="TreeGrafter"/>
</dbReference>
<dbReference type="GO" id="GO:0005634">
    <property type="term" value="C:nucleus"/>
    <property type="evidence" value="ECO:0007669"/>
    <property type="project" value="TreeGrafter"/>
</dbReference>
<dbReference type="PANTHER" id="PTHR15949:SF3">
    <property type="entry name" value="TESTIS-EXPRESSED PROTEIN 264"/>
    <property type="match status" value="1"/>
</dbReference>
<dbReference type="PANTHER" id="PTHR15949">
    <property type="entry name" value="TESTIS-EXPRESSED PROTEIN 264"/>
    <property type="match status" value="1"/>
</dbReference>
<feature type="compositionally biased region" description="Low complexity" evidence="1">
    <location>
        <begin position="357"/>
        <end position="401"/>
    </location>
</feature>
<feature type="compositionally biased region" description="Polar residues" evidence="1">
    <location>
        <begin position="330"/>
        <end position="346"/>
    </location>
</feature>
<organism evidence="2 3">
    <name type="scientific">Paralvinella palmiformis</name>
    <dbReference type="NCBI Taxonomy" id="53620"/>
    <lineage>
        <taxon>Eukaryota</taxon>
        <taxon>Metazoa</taxon>
        <taxon>Spiralia</taxon>
        <taxon>Lophotrochozoa</taxon>
        <taxon>Annelida</taxon>
        <taxon>Polychaeta</taxon>
        <taxon>Sedentaria</taxon>
        <taxon>Canalipalpata</taxon>
        <taxon>Terebellida</taxon>
        <taxon>Terebelliformia</taxon>
        <taxon>Alvinellidae</taxon>
        <taxon>Paralvinella</taxon>
    </lineage>
</organism>
<dbReference type="EMBL" id="JAODUP010000604">
    <property type="protein sequence ID" value="KAK2146498.1"/>
    <property type="molecule type" value="Genomic_DNA"/>
</dbReference>
<name>A0AAD9MWB5_9ANNE</name>
<dbReference type="GO" id="GO:0000421">
    <property type="term" value="C:autophagosome membrane"/>
    <property type="evidence" value="ECO:0007669"/>
    <property type="project" value="TreeGrafter"/>
</dbReference>
<reference evidence="2" key="1">
    <citation type="journal article" date="2023" name="Mol. Biol. Evol.">
        <title>Third-Generation Sequencing Reveals the Adaptive Role of the Epigenome in Three Deep-Sea Polychaetes.</title>
        <authorList>
            <person name="Perez M."/>
            <person name="Aroh O."/>
            <person name="Sun Y."/>
            <person name="Lan Y."/>
            <person name="Juniper S.K."/>
            <person name="Young C.R."/>
            <person name="Angers B."/>
            <person name="Qian P.Y."/>
        </authorList>
    </citation>
    <scope>NUCLEOTIDE SEQUENCE</scope>
    <source>
        <strain evidence="2">P08H-3</strain>
    </source>
</reference>
<feature type="region of interest" description="Disordered" evidence="1">
    <location>
        <begin position="212"/>
        <end position="445"/>
    </location>
</feature>
<evidence type="ECO:0000313" key="2">
    <source>
        <dbReference type="EMBL" id="KAK2146498.1"/>
    </source>
</evidence>
<dbReference type="AlphaFoldDB" id="A0AAD9MWB5"/>
<dbReference type="GO" id="GO:0005789">
    <property type="term" value="C:endoplasmic reticulum membrane"/>
    <property type="evidence" value="ECO:0007669"/>
    <property type="project" value="TreeGrafter"/>
</dbReference>
<accession>A0AAD9MWB5</accession>
<gene>
    <name evidence="2" type="ORF">LSH36_604g02011</name>
</gene>
<dbReference type="GO" id="GO:0106300">
    <property type="term" value="P:protein-DNA covalent cross-linking repair"/>
    <property type="evidence" value="ECO:0007669"/>
    <property type="project" value="TreeGrafter"/>
</dbReference>
<protein>
    <submittedName>
        <fullName evidence="2">Uncharacterized protein</fullName>
    </submittedName>
</protein>
<dbReference type="InterPro" id="IPR011256">
    <property type="entry name" value="Reg_factor_effector_dom_sf"/>
</dbReference>
<comment type="caution">
    <text evidence="2">The sequence shown here is derived from an EMBL/GenBank/DDBJ whole genome shotgun (WGS) entry which is preliminary data.</text>
</comment>
<proteinExistence type="predicted"/>
<evidence type="ECO:0000313" key="3">
    <source>
        <dbReference type="Proteomes" id="UP001208570"/>
    </source>
</evidence>
<feature type="compositionally biased region" description="Polar residues" evidence="1">
    <location>
        <begin position="248"/>
        <end position="266"/>
    </location>
</feature>
<dbReference type="Proteomes" id="UP001208570">
    <property type="component" value="Unassembled WGS sequence"/>
</dbReference>
<dbReference type="Gene3D" id="3.20.80.10">
    <property type="entry name" value="Regulatory factor, effector binding domain"/>
    <property type="match status" value="1"/>
</dbReference>
<feature type="compositionally biased region" description="Polar residues" evidence="1">
    <location>
        <begin position="402"/>
        <end position="412"/>
    </location>
</feature>
<keyword evidence="3" id="KW-1185">Reference proteome</keyword>
<dbReference type="SUPFAM" id="SSF55136">
    <property type="entry name" value="Probable bacterial effector-binding domain"/>
    <property type="match status" value="1"/>
</dbReference>
<dbReference type="GO" id="GO:0061709">
    <property type="term" value="P:reticulophagy"/>
    <property type="evidence" value="ECO:0007669"/>
    <property type="project" value="TreeGrafter"/>
</dbReference>
<sequence length="445" mass="47912">MIRDNISVGAGPPPYGELTVMYKFGRGPYKDVGVTFTEVTSIAPRNKCFGIYYDDPKQEKPEKLRWVVGCIVAEGQEKVDDDLMATLQKEKYKRYRLPAVNNAVTTTFPYRSQLSVLVGIYRVYPLLGSYIRTMKLCAHPFVEIYTSDSIHYYAPLSKQECFYVPECYPEYYNSSDEVADEAKKVESEVSQSAEYRKKSGMAALVLAKHSMPKSEGESTSLQNEELQPQQQHHSQSLSRAEGLAVNPAGTTAISSQEESSGTSAPNKSPAGLPDCDEKLMDLINPASAIDSKLQEMATSSVSQTKYDDEPPADDLSVVTKSDITGLGDSVNLSSELQDSDVTSTAFISDDESDSDNESSPVTSLSGRDLSSISSFSPSGTSGTSSQVFSGSTSSGASGELSQDVSASSSGQLQDMDATGVLVELSSDSEGEAHPAVSTANQVTNM</sequence>